<dbReference type="SMART" id="SM00667">
    <property type="entry name" value="LisH"/>
    <property type="match status" value="1"/>
</dbReference>
<evidence type="ECO:0000313" key="3">
    <source>
        <dbReference type="EMBL" id="RPD66140.1"/>
    </source>
</evidence>
<feature type="domain" description="CRA" evidence="2">
    <location>
        <begin position="197"/>
        <end position="298"/>
    </location>
</feature>
<feature type="region of interest" description="Disordered" evidence="1">
    <location>
        <begin position="161"/>
        <end position="194"/>
    </location>
</feature>
<dbReference type="EMBL" id="ML122251">
    <property type="protein sequence ID" value="RPD66140.1"/>
    <property type="molecule type" value="Genomic_DNA"/>
</dbReference>
<dbReference type="SMART" id="SM00757">
    <property type="entry name" value="CRA"/>
    <property type="match status" value="1"/>
</dbReference>
<proteinExistence type="predicted"/>
<evidence type="ECO:0000256" key="1">
    <source>
        <dbReference type="SAM" id="MobiDB-lite"/>
    </source>
</evidence>
<keyword evidence="4" id="KW-1185">Reference proteome</keyword>
<reference evidence="3" key="1">
    <citation type="journal article" date="2018" name="Genome Biol. Evol.">
        <title>Genomics and development of Lentinus tigrinus, a white-rot wood-decaying mushroom with dimorphic fruiting bodies.</title>
        <authorList>
            <person name="Wu B."/>
            <person name="Xu Z."/>
            <person name="Knudson A."/>
            <person name="Carlson A."/>
            <person name="Chen N."/>
            <person name="Kovaka S."/>
            <person name="LaButti K."/>
            <person name="Lipzen A."/>
            <person name="Pennachio C."/>
            <person name="Riley R."/>
            <person name="Schakwitz W."/>
            <person name="Umezawa K."/>
            <person name="Ohm R.A."/>
            <person name="Grigoriev I.V."/>
            <person name="Nagy L.G."/>
            <person name="Gibbons J."/>
            <person name="Hibbett D."/>
        </authorList>
    </citation>
    <scope>NUCLEOTIDE SEQUENCE [LARGE SCALE GENOMIC DNA]</scope>
    <source>
        <strain evidence="3">ALCF2SS1-6</strain>
    </source>
</reference>
<organism evidence="3 4">
    <name type="scientific">Lentinus tigrinus ALCF2SS1-6</name>
    <dbReference type="NCBI Taxonomy" id="1328759"/>
    <lineage>
        <taxon>Eukaryota</taxon>
        <taxon>Fungi</taxon>
        <taxon>Dikarya</taxon>
        <taxon>Basidiomycota</taxon>
        <taxon>Agaricomycotina</taxon>
        <taxon>Agaricomycetes</taxon>
        <taxon>Polyporales</taxon>
        <taxon>Polyporaceae</taxon>
        <taxon>Lentinus</taxon>
    </lineage>
</organism>
<dbReference type="PROSITE" id="PS50896">
    <property type="entry name" value="LISH"/>
    <property type="match status" value="1"/>
</dbReference>
<dbReference type="InterPro" id="IPR050618">
    <property type="entry name" value="Ubq-SigPath_Reg"/>
</dbReference>
<accession>A0A5C2SR50</accession>
<feature type="compositionally biased region" description="Low complexity" evidence="1">
    <location>
        <begin position="163"/>
        <end position="180"/>
    </location>
</feature>
<dbReference type="STRING" id="1328759.A0A5C2SR50"/>
<name>A0A5C2SR50_9APHY</name>
<dbReference type="InterPro" id="IPR013144">
    <property type="entry name" value="CRA_dom"/>
</dbReference>
<feature type="region of interest" description="Disordered" evidence="1">
    <location>
        <begin position="303"/>
        <end position="367"/>
    </location>
</feature>
<dbReference type="InterPro" id="IPR024964">
    <property type="entry name" value="CTLH/CRA"/>
</dbReference>
<gene>
    <name evidence="3" type="ORF">L227DRAFT_606274</name>
</gene>
<sequence length="367" mass="40510">MPSKAESSRTGSLLHPAPQELRELVLDYLVHNCFNSTAEAFVSESSVAHVDADGDEVMPSSERPFAEDLADLRKKLALGDLRKEIRTHILTGRIDDAKALLNKHFPSVLSEDTEDVPASSTASPGRWEYLPSTSVNPEHIALNLRIQAFIEAARTAPLPYYPPGSSTPLPHPPLLSASSKSRPEDEDTEMLGPESEEASEQLLHRVQGLYSEANALSRAEDRARYLHELRDVGGLLAYIKPENSPLAAYMTQQRREGIADQIDGAILYRAKQPAISRIELYARHTTTLWGMLHEKEVKVPPRSTWPAGVSLPPSGKQSLETKPVPVKDTGSLENAISGIKKSPAEKETEEVLPPFDLHQFVESQERP</sequence>
<feature type="compositionally biased region" description="Acidic residues" evidence="1">
    <location>
        <begin position="184"/>
        <end position="194"/>
    </location>
</feature>
<dbReference type="InterPro" id="IPR006594">
    <property type="entry name" value="LisH"/>
</dbReference>
<evidence type="ECO:0000313" key="4">
    <source>
        <dbReference type="Proteomes" id="UP000313359"/>
    </source>
</evidence>
<dbReference type="Pfam" id="PF10607">
    <property type="entry name" value="CTLH"/>
    <property type="match status" value="1"/>
</dbReference>
<dbReference type="AlphaFoldDB" id="A0A5C2SR50"/>
<evidence type="ECO:0000259" key="2">
    <source>
        <dbReference type="SMART" id="SM00757"/>
    </source>
</evidence>
<dbReference type="PANTHER" id="PTHR12864">
    <property type="entry name" value="RAN BINDING PROTEIN 9-RELATED"/>
    <property type="match status" value="1"/>
</dbReference>
<protein>
    <recommendedName>
        <fullName evidence="2">CRA domain-containing protein</fullName>
    </recommendedName>
</protein>
<dbReference type="OrthoDB" id="8048523at2759"/>
<dbReference type="Proteomes" id="UP000313359">
    <property type="component" value="Unassembled WGS sequence"/>
</dbReference>